<dbReference type="SUPFAM" id="SSF52058">
    <property type="entry name" value="L domain-like"/>
    <property type="match status" value="1"/>
</dbReference>
<evidence type="ECO:0000313" key="13">
    <source>
        <dbReference type="EMBL" id="KMZ61344.1"/>
    </source>
</evidence>
<dbReference type="PROSITE" id="PS51450">
    <property type="entry name" value="LRR"/>
    <property type="match status" value="1"/>
</dbReference>
<keyword evidence="4 11" id="KW-0812">Transmembrane</keyword>
<dbReference type="Gene3D" id="3.30.200.20">
    <property type="entry name" value="Phosphorylase Kinase, domain 1"/>
    <property type="match status" value="1"/>
</dbReference>
<dbReference type="FunFam" id="3.80.10.10:FF:000129">
    <property type="entry name" value="Leucine-rich repeat receptor-like kinase"/>
    <property type="match status" value="1"/>
</dbReference>
<evidence type="ECO:0000256" key="10">
    <source>
        <dbReference type="ARBA" id="ARBA00048679"/>
    </source>
</evidence>
<dbReference type="InterPro" id="IPR011009">
    <property type="entry name" value="Kinase-like_dom_sf"/>
</dbReference>
<name>A0A0K9NX67_ZOSMR</name>
<evidence type="ECO:0000256" key="11">
    <source>
        <dbReference type="SAM" id="Phobius"/>
    </source>
</evidence>
<gene>
    <name evidence="13" type="ORF">ZOSMA_531G00040</name>
</gene>
<dbReference type="PROSITE" id="PS50011">
    <property type="entry name" value="PROTEIN_KINASE_DOM"/>
    <property type="match status" value="1"/>
</dbReference>
<reference evidence="14" key="1">
    <citation type="journal article" date="2016" name="Nature">
        <title>The genome of the seagrass Zostera marina reveals angiosperm adaptation to the sea.</title>
        <authorList>
            <person name="Olsen J.L."/>
            <person name="Rouze P."/>
            <person name="Verhelst B."/>
            <person name="Lin Y.-C."/>
            <person name="Bayer T."/>
            <person name="Collen J."/>
            <person name="Dattolo E."/>
            <person name="De Paoli E."/>
            <person name="Dittami S."/>
            <person name="Maumus F."/>
            <person name="Michel G."/>
            <person name="Kersting A."/>
            <person name="Lauritano C."/>
            <person name="Lohaus R."/>
            <person name="Toepel M."/>
            <person name="Tonon T."/>
            <person name="Vanneste K."/>
            <person name="Amirebrahimi M."/>
            <person name="Brakel J."/>
            <person name="Bostroem C."/>
            <person name="Chovatia M."/>
            <person name="Grimwood J."/>
            <person name="Jenkins J.W."/>
            <person name="Jueterbock A."/>
            <person name="Mraz A."/>
            <person name="Stam W.T."/>
            <person name="Tice H."/>
            <person name="Bornberg-Bauer E."/>
            <person name="Green P.J."/>
            <person name="Pearson G.A."/>
            <person name="Procaccini G."/>
            <person name="Duarte C.M."/>
            <person name="Schmutz J."/>
            <person name="Reusch T.B.H."/>
            <person name="Van de Peer Y."/>
        </authorList>
    </citation>
    <scope>NUCLEOTIDE SEQUENCE [LARGE SCALE GENOMIC DNA]</scope>
    <source>
        <strain evidence="14">cv. Finnish</strain>
    </source>
</reference>
<keyword evidence="6" id="KW-0677">Repeat</keyword>
<proteinExistence type="predicted"/>
<dbReference type="Gene3D" id="3.80.10.10">
    <property type="entry name" value="Ribonuclease Inhibitor"/>
    <property type="match status" value="1"/>
</dbReference>
<evidence type="ECO:0000256" key="6">
    <source>
        <dbReference type="ARBA" id="ARBA00022737"/>
    </source>
</evidence>
<comment type="catalytic activity">
    <reaction evidence="9">
        <text>L-threonyl-[protein] + ATP = O-phospho-L-threonyl-[protein] + ADP + H(+)</text>
        <dbReference type="Rhea" id="RHEA:46608"/>
        <dbReference type="Rhea" id="RHEA-COMP:11060"/>
        <dbReference type="Rhea" id="RHEA-COMP:11605"/>
        <dbReference type="ChEBI" id="CHEBI:15378"/>
        <dbReference type="ChEBI" id="CHEBI:30013"/>
        <dbReference type="ChEBI" id="CHEBI:30616"/>
        <dbReference type="ChEBI" id="CHEBI:61977"/>
        <dbReference type="ChEBI" id="CHEBI:456216"/>
        <dbReference type="EC" id="2.7.11.1"/>
    </reaction>
</comment>
<dbReference type="InterPro" id="IPR001611">
    <property type="entry name" value="Leu-rich_rpt"/>
</dbReference>
<evidence type="ECO:0000256" key="3">
    <source>
        <dbReference type="ARBA" id="ARBA00022614"/>
    </source>
</evidence>
<feature type="domain" description="Protein kinase" evidence="12">
    <location>
        <begin position="522"/>
        <end position="595"/>
    </location>
</feature>
<dbReference type="EMBL" id="LFYR01001491">
    <property type="protein sequence ID" value="KMZ61344.1"/>
    <property type="molecule type" value="Genomic_DNA"/>
</dbReference>
<evidence type="ECO:0000256" key="9">
    <source>
        <dbReference type="ARBA" id="ARBA00047899"/>
    </source>
</evidence>
<dbReference type="GO" id="GO:0016020">
    <property type="term" value="C:membrane"/>
    <property type="evidence" value="ECO:0007669"/>
    <property type="project" value="UniProtKB-SubCell"/>
</dbReference>
<accession>A0A0K9NX67</accession>
<dbReference type="STRING" id="29655.A0A0K9NX67"/>
<organism evidence="13 14">
    <name type="scientific">Zostera marina</name>
    <name type="common">Eelgrass</name>
    <dbReference type="NCBI Taxonomy" id="29655"/>
    <lineage>
        <taxon>Eukaryota</taxon>
        <taxon>Viridiplantae</taxon>
        <taxon>Streptophyta</taxon>
        <taxon>Embryophyta</taxon>
        <taxon>Tracheophyta</taxon>
        <taxon>Spermatophyta</taxon>
        <taxon>Magnoliopsida</taxon>
        <taxon>Liliopsida</taxon>
        <taxon>Zosteraceae</taxon>
        <taxon>Zostera</taxon>
    </lineage>
</organism>
<comment type="catalytic activity">
    <reaction evidence="10">
        <text>L-seryl-[protein] + ATP = O-phospho-L-seryl-[protein] + ADP + H(+)</text>
        <dbReference type="Rhea" id="RHEA:17989"/>
        <dbReference type="Rhea" id="RHEA-COMP:9863"/>
        <dbReference type="Rhea" id="RHEA-COMP:11604"/>
        <dbReference type="ChEBI" id="CHEBI:15378"/>
        <dbReference type="ChEBI" id="CHEBI:29999"/>
        <dbReference type="ChEBI" id="CHEBI:30616"/>
        <dbReference type="ChEBI" id="CHEBI:83421"/>
        <dbReference type="ChEBI" id="CHEBI:456216"/>
        <dbReference type="EC" id="2.7.11.1"/>
    </reaction>
</comment>
<evidence type="ECO:0000256" key="5">
    <source>
        <dbReference type="ARBA" id="ARBA00022729"/>
    </source>
</evidence>
<dbReference type="OMA" id="SKNIEYW"/>
<dbReference type="SUPFAM" id="SSF56112">
    <property type="entry name" value="Protein kinase-like (PK-like)"/>
    <property type="match status" value="1"/>
</dbReference>
<keyword evidence="3" id="KW-0433">Leucine-rich repeat</keyword>
<dbReference type="Proteomes" id="UP000036987">
    <property type="component" value="Unassembled WGS sequence"/>
</dbReference>
<sequence length="595" mass="67900">MGSRVRCVFLYLWLFSELWFIIAVSGGFEEGYISIDCRQENSDQDPITGLPYVSDSGFIDTGYHLRSFPNGTRNCYRLQVVKDKKYLIRASFFYANYDGLNQTSQFDLYLNANLWKSIKVTGYYFTEILAYAARNWMFVCLVNTDSGTPFISSLELRPLNDNMYPLVMLNQTSVRTLSKKKYSTNYKKTIRYPNHIYDSFWSPYTSDSLETLSTTSKNIEQCSNCFLYPVPLDVVQTCGVPIANGPAIINITFQWPFLNNNIRSRKIAFTLHITEIESPPINDESRSYYYLSRNTKYNLNGPFNYPSYLESGYLHSSEPWTSTSDYFNFVLRKADNSTHPPILSAVEIYEVKESTTMYLTNEEEVDAMMEIKEFYKLNKNWQGDPCAWEGVECNSNPSITSLNLGSLGLNGEISNSLIKLKQLKSLNLSSNHLNGLIPIDLQKKSNLILSVEGNPHLCYKLEECERSSSKKTVIAIFAVICSVIVVLLIVFLVWKVKNRTTTNTIHLGNTKVSYHDLVTMTDNFKKIIRKGSFGRVYLGIHKNGVQVAVKMLRSSSAQGSKEFEKEADLLTRIHHKNLVSLVGYCCQPDPILLLC</sequence>
<keyword evidence="14" id="KW-1185">Reference proteome</keyword>
<dbReference type="GO" id="GO:0005524">
    <property type="term" value="F:ATP binding"/>
    <property type="evidence" value="ECO:0007669"/>
    <property type="project" value="InterPro"/>
</dbReference>
<dbReference type="InterPro" id="IPR032675">
    <property type="entry name" value="LRR_dom_sf"/>
</dbReference>
<keyword evidence="5" id="KW-0732">Signal</keyword>
<dbReference type="InterPro" id="IPR024788">
    <property type="entry name" value="Malectin-like_Carb-bd_dom"/>
</dbReference>
<dbReference type="Pfam" id="PF07714">
    <property type="entry name" value="PK_Tyr_Ser-Thr"/>
    <property type="match status" value="1"/>
</dbReference>
<keyword evidence="8 11" id="KW-0472">Membrane</keyword>
<dbReference type="PANTHER" id="PTHR45631">
    <property type="entry name" value="OS07G0107800 PROTEIN-RELATED"/>
    <property type="match status" value="1"/>
</dbReference>
<dbReference type="OrthoDB" id="785492at2759"/>
<dbReference type="InterPro" id="IPR001245">
    <property type="entry name" value="Ser-Thr/Tyr_kinase_cat_dom"/>
</dbReference>
<dbReference type="Pfam" id="PF12819">
    <property type="entry name" value="Malectin_like"/>
    <property type="match status" value="1"/>
</dbReference>
<comment type="caution">
    <text evidence="13">The sequence shown here is derived from an EMBL/GenBank/DDBJ whole genome shotgun (WGS) entry which is preliminary data.</text>
</comment>
<evidence type="ECO:0000256" key="8">
    <source>
        <dbReference type="ARBA" id="ARBA00023136"/>
    </source>
</evidence>
<protein>
    <recommendedName>
        <fullName evidence="2">non-specific serine/threonine protein kinase</fullName>
        <ecNumber evidence="2">2.7.11.1</ecNumber>
    </recommendedName>
</protein>
<evidence type="ECO:0000313" key="14">
    <source>
        <dbReference type="Proteomes" id="UP000036987"/>
    </source>
</evidence>
<dbReference type="PANTHER" id="PTHR45631:SF202">
    <property type="entry name" value="SENESCENCE-INDUCED RECEPTOR-LIKE SERINE_THREONINE-PROTEIN KINASE"/>
    <property type="match status" value="1"/>
</dbReference>
<dbReference type="InterPro" id="IPR000719">
    <property type="entry name" value="Prot_kinase_dom"/>
</dbReference>
<evidence type="ECO:0000256" key="1">
    <source>
        <dbReference type="ARBA" id="ARBA00004167"/>
    </source>
</evidence>
<evidence type="ECO:0000256" key="7">
    <source>
        <dbReference type="ARBA" id="ARBA00022989"/>
    </source>
</evidence>
<dbReference type="EC" id="2.7.11.1" evidence="2"/>
<dbReference type="AlphaFoldDB" id="A0A0K9NX67"/>
<comment type="subcellular location">
    <subcellularLocation>
        <location evidence="1">Membrane</location>
        <topology evidence="1">Single-pass membrane protein</topology>
    </subcellularLocation>
</comment>
<keyword evidence="7 11" id="KW-1133">Transmembrane helix</keyword>
<dbReference type="GO" id="GO:0004672">
    <property type="term" value="F:protein kinase activity"/>
    <property type="evidence" value="ECO:0007669"/>
    <property type="project" value="InterPro"/>
</dbReference>
<feature type="transmembrane region" description="Helical" evidence="11">
    <location>
        <begin position="7"/>
        <end position="28"/>
    </location>
</feature>
<evidence type="ECO:0000256" key="2">
    <source>
        <dbReference type="ARBA" id="ARBA00012513"/>
    </source>
</evidence>
<feature type="transmembrane region" description="Helical" evidence="11">
    <location>
        <begin position="473"/>
        <end position="494"/>
    </location>
</feature>
<evidence type="ECO:0000256" key="4">
    <source>
        <dbReference type="ARBA" id="ARBA00022692"/>
    </source>
</evidence>
<evidence type="ECO:0000259" key="12">
    <source>
        <dbReference type="PROSITE" id="PS50011"/>
    </source>
</evidence>